<keyword evidence="1" id="KW-0812">Transmembrane</keyword>
<feature type="transmembrane region" description="Helical" evidence="1">
    <location>
        <begin position="27"/>
        <end position="46"/>
    </location>
</feature>
<keyword evidence="1" id="KW-1133">Transmembrane helix</keyword>
<dbReference type="RefSeq" id="WP_170053984.1">
    <property type="nucleotide sequence ID" value="NZ_JABBKX010000003.1"/>
</dbReference>
<keyword evidence="1" id="KW-0472">Membrane</keyword>
<evidence type="ECO:0000313" key="2">
    <source>
        <dbReference type="EMBL" id="NMJ41740.1"/>
    </source>
</evidence>
<dbReference type="EMBL" id="JABBKX010000003">
    <property type="protein sequence ID" value="NMJ41740.1"/>
    <property type="molecule type" value="Genomic_DNA"/>
</dbReference>
<proteinExistence type="predicted"/>
<accession>A0A848EE73</accession>
<name>A0A848EE73_9PROT</name>
<evidence type="ECO:0000256" key="1">
    <source>
        <dbReference type="SAM" id="Phobius"/>
    </source>
</evidence>
<gene>
    <name evidence="2" type="ORF">GWK16_10840</name>
</gene>
<organism evidence="2 3">
    <name type="scientific">Neoroseomonas marina</name>
    <dbReference type="NCBI Taxonomy" id="1232220"/>
    <lineage>
        <taxon>Bacteria</taxon>
        <taxon>Pseudomonadati</taxon>
        <taxon>Pseudomonadota</taxon>
        <taxon>Alphaproteobacteria</taxon>
        <taxon>Acetobacterales</taxon>
        <taxon>Acetobacteraceae</taxon>
        <taxon>Neoroseomonas</taxon>
    </lineage>
</organism>
<dbReference type="AlphaFoldDB" id="A0A848EE73"/>
<evidence type="ECO:0000313" key="3">
    <source>
        <dbReference type="Proteomes" id="UP000548582"/>
    </source>
</evidence>
<keyword evidence="3" id="KW-1185">Reference proteome</keyword>
<dbReference type="Proteomes" id="UP000548582">
    <property type="component" value="Unassembled WGS sequence"/>
</dbReference>
<protein>
    <submittedName>
        <fullName evidence="2">Uncharacterized protein</fullName>
    </submittedName>
</protein>
<reference evidence="2 3" key="1">
    <citation type="submission" date="2020-03" db="EMBL/GenBank/DDBJ databases">
        <authorList>
            <person name="Sun Q."/>
        </authorList>
    </citation>
    <scope>NUCLEOTIDE SEQUENCE [LARGE SCALE GENOMIC DNA]</scope>
    <source>
        <strain evidence="2 3">JC162</strain>
    </source>
</reference>
<comment type="caution">
    <text evidence="2">The sequence shown here is derived from an EMBL/GenBank/DDBJ whole genome shotgun (WGS) entry which is preliminary data.</text>
</comment>
<sequence>MAATHRGPAGPITTAVRQGVTLGVMRWVLAASLLAAVIGLVVARLLA</sequence>